<gene>
    <name evidence="3" type="ORF">AAGV28_08540</name>
</gene>
<reference evidence="3 4" key="1">
    <citation type="submission" date="2024-04" db="EMBL/GenBank/DDBJ databases">
        <title>New Clade of Flavobacterium.</title>
        <authorList>
            <person name="Matos L."/>
            <person name="Proenca D.N."/>
            <person name="Fransisco R.M."/>
            <person name="Chung A.P."/>
            <person name="Maccario L."/>
            <person name="Sorensen S.J."/>
            <person name="Morais P.V."/>
        </authorList>
    </citation>
    <scope>NUCLEOTIDE SEQUENCE [LARGE SCALE GENOMIC DNA]</scope>
    <source>
        <strain evidence="3 4">FZUC8N2.13</strain>
    </source>
</reference>
<dbReference type="EMBL" id="JBCFQL010000008">
    <property type="protein sequence ID" value="MFA9191413.1"/>
    <property type="molecule type" value="Genomic_DNA"/>
</dbReference>
<dbReference type="PROSITE" id="PS51257">
    <property type="entry name" value="PROKAR_LIPOPROTEIN"/>
    <property type="match status" value="1"/>
</dbReference>
<dbReference type="Pfam" id="PF01301">
    <property type="entry name" value="Glyco_hydro_35"/>
    <property type="match status" value="1"/>
</dbReference>
<evidence type="ECO:0000259" key="1">
    <source>
        <dbReference type="Pfam" id="PF01301"/>
    </source>
</evidence>
<protein>
    <submittedName>
        <fullName evidence="3">DUF5597 domain-containing protein</fullName>
    </submittedName>
</protein>
<feature type="domain" description="Glycoside hydrolase 35 catalytic" evidence="1">
    <location>
        <begin position="49"/>
        <end position="238"/>
    </location>
</feature>
<name>A0ABV4TBD4_9FLAO</name>
<dbReference type="Pfam" id="PF18120">
    <property type="entry name" value="DUF5597"/>
    <property type="match status" value="1"/>
</dbReference>
<dbReference type="Proteomes" id="UP001574169">
    <property type="component" value="Unassembled WGS sequence"/>
</dbReference>
<dbReference type="Gene3D" id="3.20.20.80">
    <property type="entry name" value="Glycosidases"/>
    <property type="match status" value="1"/>
</dbReference>
<dbReference type="RefSeq" id="WP_373406403.1">
    <property type="nucleotide sequence ID" value="NZ_JBCFQL010000008.1"/>
</dbReference>
<dbReference type="InterPro" id="IPR031330">
    <property type="entry name" value="Gly_Hdrlase_35_cat"/>
</dbReference>
<dbReference type="Gene3D" id="2.60.220.20">
    <property type="entry name" value="putative beta-Galactosidase from caulobacter crescentus"/>
    <property type="match status" value="1"/>
</dbReference>
<organism evidence="3 4">
    <name type="scientific">Flavobacterium zubiriense</name>
    <dbReference type="NCBI Taxonomy" id="3138075"/>
    <lineage>
        <taxon>Bacteria</taxon>
        <taxon>Pseudomonadati</taxon>
        <taxon>Bacteroidota</taxon>
        <taxon>Flavobacteriia</taxon>
        <taxon>Flavobacteriales</taxon>
        <taxon>Flavobacteriaceae</taxon>
        <taxon>Flavobacterium</taxon>
    </lineage>
</organism>
<dbReference type="InterPro" id="IPR040719">
    <property type="entry name" value="DUF5597"/>
</dbReference>
<dbReference type="SUPFAM" id="SSF51445">
    <property type="entry name" value="(Trans)glycosidases"/>
    <property type="match status" value="1"/>
</dbReference>
<dbReference type="InterPro" id="IPR017853">
    <property type="entry name" value="GH"/>
</dbReference>
<feature type="domain" description="DUF5597" evidence="2">
    <location>
        <begin position="411"/>
        <end position="527"/>
    </location>
</feature>
<evidence type="ECO:0000313" key="4">
    <source>
        <dbReference type="Proteomes" id="UP001574169"/>
    </source>
</evidence>
<evidence type="ECO:0000313" key="3">
    <source>
        <dbReference type="EMBL" id="MFA9191413.1"/>
    </source>
</evidence>
<proteinExistence type="predicted"/>
<sequence>MKRIQLPIIFTLLLTLLVACNNAKNYSKSDNSARNLALPMIKESGDVKQLYVNNEPFLIIGGELLNSSASSAEHMKDIWAKVRALNVNTVLLPINWQQFEPKEGTFDYSLIDSHIKSANDNNLKLVILWFGSWKNGESHYTPDWVKTDMERFPRMLFKDGKISNTISNINTDCLNADLKAYKKLMERIVQVDKNGTVLMMQIENEVGLLGGTRDFSPEATKLFNQQVPNELIKYITNNLNKLKPNIYEQYVNNGSKKQGTWEGVFGKSPHTDEIFMAWYYAKYVNQLAEAGKAIYNIPTFVNAWDASGGNLIPGVWPSGGPNYLMLDIWQTGAPNIDILANDNYSPKFGLSAKNFVHNKNPLLVPEACAIWMNDTISAAPKAFFSFGHFKAMGFSPFGIDHHTYHSTHSIKKAYEVLENLMPLITKAQVEDKINSFMEGDEASPASFQLGGFIFKPDYNLQKDSIIKGYGLIIQISEDEFIISGNACNVGYASADSSKPDSQLLSVEEGKFVDGKWKKKRTINGDEFGIKLPPNPYNIASDVYLNNISTLKIKLFKY</sequence>
<comment type="caution">
    <text evidence="3">The sequence shown here is derived from an EMBL/GenBank/DDBJ whole genome shotgun (WGS) entry which is preliminary data.</text>
</comment>
<keyword evidence="4" id="KW-1185">Reference proteome</keyword>
<accession>A0ABV4TBD4</accession>
<evidence type="ECO:0000259" key="2">
    <source>
        <dbReference type="Pfam" id="PF18120"/>
    </source>
</evidence>